<keyword evidence="10" id="KW-1015">Disulfide bond</keyword>
<feature type="domain" description="Neurotransmitter-gated ion-channel transmembrane" evidence="20">
    <location>
        <begin position="625"/>
        <end position="766"/>
    </location>
</feature>
<feature type="domain" description="Neurotransmitter-gated ion-channel ligand-binding" evidence="19">
    <location>
        <begin position="117"/>
        <end position="340"/>
    </location>
</feature>
<evidence type="ECO:0000313" key="22">
    <source>
        <dbReference type="Proteomes" id="UP000825002"/>
    </source>
</evidence>
<evidence type="ECO:0000256" key="17">
    <source>
        <dbReference type="RuleBase" id="RU000687"/>
    </source>
</evidence>
<feature type="transmembrane region" description="Helical" evidence="17">
    <location>
        <begin position="341"/>
        <end position="364"/>
    </location>
</feature>
<accession>A0ABQ7SBB6</accession>
<keyword evidence="6 17" id="KW-1133">Transmembrane helix</keyword>
<keyword evidence="13" id="KW-0628">Postsynaptic cell membrane</keyword>
<evidence type="ECO:0000256" key="7">
    <source>
        <dbReference type="ARBA" id="ARBA00023018"/>
    </source>
</evidence>
<dbReference type="PRINTS" id="PR00252">
    <property type="entry name" value="NRIONCHANNEL"/>
</dbReference>
<feature type="region of interest" description="Disordered" evidence="18">
    <location>
        <begin position="500"/>
        <end position="525"/>
    </location>
</feature>
<feature type="compositionally biased region" description="Basic and acidic residues" evidence="18">
    <location>
        <begin position="30"/>
        <end position="40"/>
    </location>
</feature>
<evidence type="ECO:0000256" key="1">
    <source>
        <dbReference type="ARBA" id="ARBA00003328"/>
    </source>
</evidence>
<keyword evidence="9 17" id="KW-0472">Membrane</keyword>
<dbReference type="InterPro" id="IPR002394">
    <property type="entry name" value="Nicotinic_acetylcholine_rcpt"/>
</dbReference>
<evidence type="ECO:0000259" key="20">
    <source>
        <dbReference type="Pfam" id="PF02932"/>
    </source>
</evidence>
<feature type="compositionally biased region" description="Acidic residues" evidence="18">
    <location>
        <begin position="1"/>
        <end position="11"/>
    </location>
</feature>
<keyword evidence="5 17" id="KW-0812">Transmembrane</keyword>
<evidence type="ECO:0000313" key="21">
    <source>
        <dbReference type="EMBL" id="KAG9510698.1"/>
    </source>
</evidence>
<gene>
    <name evidence="21" type="ORF">GZH46_00751</name>
</gene>
<dbReference type="CDD" id="cd19031">
    <property type="entry name" value="LGIC_ECD_nAChR_proto_alpha-like"/>
    <property type="match status" value="1"/>
</dbReference>
<evidence type="ECO:0000256" key="3">
    <source>
        <dbReference type="ARBA" id="ARBA00022448"/>
    </source>
</evidence>
<dbReference type="SUPFAM" id="SSF90112">
    <property type="entry name" value="Neurotransmitter-gated ion-channel transmembrane pore"/>
    <property type="match status" value="1"/>
</dbReference>
<keyword evidence="15 17" id="KW-0407">Ion channel</keyword>
<sequence>SNSNGDDDDDDERARVLSVTSDQTIGQTDNRNEREADHRTVGSRIHEHKQRGRRKDKRHQALALMPPKLAANNMPPLLPLSSPPLPMLPTEFETPTLDVMIAMILATFVVSANPDAKRLHEDLMMTYNRYLRPVGNDSDILTLKLGLKLSQLIDVNLRYQIMTTIVWVEQEWTDYKLKWDPDEYGGITKIHVPADNIWLPDLLLYNNADGNYEVTIMTKPIVYNDGRVVWKPPAVYKSSCHIDVSYFPFDQQTCILKFGTWTWNGNYIDLRHVHQTNSNTTSASTTSSNQIDIGIDLSEFLLNVEWDVMAVPATRKEKSYICCSGAFSDITFNVTLRRKTLFYTVNLIIPCIAMSMLSILVFYLPSDSNEKISLSISIVVSVDVFLLCLIEIIPPTSFKVPLLGQYLLFMLFLVTLSVVSTIYVLNISFRTPSTHRMSRLQRYMFLDLLPRILRMRRPESEKNDEIKSTKLRTCTGKHRHPGHVERRKYRRTVQQPRTTYNLNSQNSGLRYRNNSGDGAHVNKTADDEGYNDDCGILSDVSMWAPTTSNDNQISGSAGRWRDQSSFESATSERHLGWFNKCRRIKEMHERTSGQQRHNQMSSPCVTPALNCNCVSRQESLREPFLRPSSSICCQAGQSLDRDFATRSHSCECRVAPNVSHTNVAPTLFVRPQVPFKQQTSINQDTTFDQTEEDCDCNESDEEEIYLCGCHPEEANAYLSLDFVAKRMENRQNYNQVEEDWRYVATVIDRLLLWIFSTMCIVGTAFILLQAPVLYDDSEPIDVKLSKVGKGHRAKMVW</sequence>
<dbReference type="CDD" id="cd19064">
    <property type="entry name" value="LGIC_TM_nAChR"/>
    <property type="match status" value="1"/>
</dbReference>
<evidence type="ECO:0000256" key="4">
    <source>
        <dbReference type="ARBA" id="ARBA00022475"/>
    </source>
</evidence>
<keyword evidence="4" id="KW-1003">Cell membrane</keyword>
<evidence type="ECO:0000256" key="9">
    <source>
        <dbReference type="ARBA" id="ARBA00023136"/>
    </source>
</evidence>
<keyword evidence="3 17" id="KW-0813">Transport</keyword>
<evidence type="ECO:0000256" key="14">
    <source>
        <dbReference type="ARBA" id="ARBA00023286"/>
    </source>
</evidence>
<feature type="compositionally biased region" description="Polar residues" evidence="18">
    <location>
        <begin position="18"/>
        <end position="29"/>
    </location>
</feature>
<keyword evidence="22" id="KW-1185">Reference proteome</keyword>
<keyword evidence="12" id="KW-0325">Glycoprotein</keyword>
<dbReference type="InterPro" id="IPR036734">
    <property type="entry name" value="Neur_chan_lig-bd_sf"/>
</dbReference>
<dbReference type="PANTHER" id="PTHR18945">
    <property type="entry name" value="NEUROTRANSMITTER GATED ION CHANNEL"/>
    <property type="match status" value="1"/>
</dbReference>
<dbReference type="InterPro" id="IPR038050">
    <property type="entry name" value="Neuro_actylchol_rec"/>
</dbReference>
<evidence type="ECO:0000256" key="2">
    <source>
        <dbReference type="ARBA" id="ARBA00009237"/>
    </source>
</evidence>
<name>A0ABQ7SBB6_9ACAR</name>
<feature type="region of interest" description="Disordered" evidence="18">
    <location>
        <begin position="1"/>
        <end position="59"/>
    </location>
</feature>
<evidence type="ECO:0000256" key="12">
    <source>
        <dbReference type="ARBA" id="ARBA00023180"/>
    </source>
</evidence>
<dbReference type="NCBIfam" id="TIGR00860">
    <property type="entry name" value="LIC"/>
    <property type="match status" value="1"/>
</dbReference>
<evidence type="ECO:0000256" key="11">
    <source>
        <dbReference type="ARBA" id="ARBA00023170"/>
    </source>
</evidence>
<keyword evidence="8 17" id="KW-0406">Ion transport</keyword>
<feature type="domain" description="Neurotransmitter-gated ion-channel transmembrane" evidence="20">
    <location>
        <begin position="347"/>
        <end position="509"/>
    </location>
</feature>
<feature type="compositionally biased region" description="Basic residues" evidence="18">
    <location>
        <begin position="46"/>
        <end position="59"/>
    </location>
</feature>
<comment type="subcellular location">
    <subcellularLocation>
        <location evidence="16">Postsynaptic cell membrane</location>
        <topology evidence="16">Multi-pass membrane protein</topology>
    </subcellularLocation>
</comment>
<feature type="transmembrane region" description="Helical" evidence="17">
    <location>
        <begin position="376"/>
        <end position="394"/>
    </location>
</feature>
<keyword evidence="7" id="KW-0770">Synapse</keyword>
<feature type="transmembrane region" description="Helical" evidence="17">
    <location>
        <begin position="750"/>
        <end position="774"/>
    </location>
</feature>
<comment type="function">
    <text evidence="1">After binding acetylcholine, the AChR responds by an extensive change in conformation that affects all subunits and leads to opening of an ion-conducting channel across the plasma membrane.</text>
</comment>
<dbReference type="InterPro" id="IPR006202">
    <property type="entry name" value="Neur_chan_lig-bd"/>
</dbReference>
<dbReference type="InterPro" id="IPR006029">
    <property type="entry name" value="Neurotrans-gated_channel_TM"/>
</dbReference>
<evidence type="ECO:0000256" key="8">
    <source>
        <dbReference type="ARBA" id="ARBA00023065"/>
    </source>
</evidence>
<evidence type="ECO:0000256" key="16">
    <source>
        <dbReference type="ARBA" id="ARBA00034104"/>
    </source>
</evidence>
<dbReference type="PROSITE" id="PS00236">
    <property type="entry name" value="NEUROTR_ION_CHANNEL"/>
    <property type="match status" value="1"/>
</dbReference>
<dbReference type="SUPFAM" id="SSF63712">
    <property type="entry name" value="Nicotinic receptor ligand binding domain-like"/>
    <property type="match status" value="1"/>
</dbReference>
<dbReference type="EMBL" id="JAIFTH010000092">
    <property type="protein sequence ID" value="KAG9510698.1"/>
    <property type="molecule type" value="Genomic_DNA"/>
</dbReference>
<evidence type="ECO:0000256" key="5">
    <source>
        <dbReference type="ARBA" id="ARBA00022692"/>
    </source>
</evidence>
<dbReference type="Gene3D" id="1.20.58.390">
    <property type="entry name" value="Neurotransmitter-gated ion-channel transmembrane domain"/>
    <property type="match status" value="2"/>
</dbReference>
<dbReference type="InterPro" id="IPR036719">
    <property type="entry name" value="Neuro-gated_channel_TM_sf"/>
</dbReference>
<feature type="non-terminal residue" evidence="21">
    <location>
        <position position="1"/>
    </location>
</feature>
<evidence type="ECO:0000256" key="15">
    <source>
        <dbReference type="ARBA" id="ARBA00023303"/>
    </source>
</evidence>
<feature type="compositionally biased region" description="Polar residues" evidence="18">
    <location>
        <begin position="500"/>
        <end position="516"/>
    </location>
</feature>
<evidence type="ECO:0000256" key="10">
    <source>
        <dbReference type="ARBA" id="ARBA00023157"/>
    </source>
</evidence>
<dbReference type="Pfam" id="PF02932">
    <property type="entry name" value="Neur_chan_memb"/>
    <property type="match status" value="2"/>
</dbReference>
<keyword evidence="14" id="KW-1071">Ligand-gated ion channel</keyword>
<dbReference type="Gene3D" id="2.70.170.10">
    <property type="entry name" value="Neurotransmitter-gated ion-channel ligand-binding domain"/>
    <property type="match status" value="1"/>
</dbReference>
<evidence type="ECO:0000256" key="6">
    <source>
        <dbReference type="ARBA" id="ARBA00022989"/>
    </source>
</evidence>
<proteinExistence type="inferred from homology"/>
<reference evidence="21 22" key="1">
    <citation type="submission" date="2020-10" db="EMBL/GenBank/DDBJ databases">
        <authorList>
            <person name="Klimov P.B."/>
            <person name="Dyachkov S.M."/>
            <person name="Chetverikov P.E."/>
        </authorList>
    </citation>
    <scope>NUCLEOTIDE SEQUENCE [LARGE SCALE GENOMIC DNA]</scope>
    <source>
        <strain evidence="21">BMOC 18-1129-001#AD2665</strain>
        <tissue evidence="21">Entire mites</tissue>
    </source>
</reference>
<dbReference type="Pfam" id="PF02931">
    <property type="entry name" value="Neur_chan_LBD"/>
    <property type="match status" value="1"/>
</dbReference>
<protein>
    <submittedName>
        <fullName evidence="21">Acetylcholine receptor subunit alpha-like 1</fullName>
    </submittedName>
</protein>
<comment type="similarity">
    <text evidence="2">Belongs to the ligand-gated ion channel (TC 1.A.9) family. Acetylcholine receptor (TC 1.A.9.1) subfamily.</text>
</comment>
<dbReference type="InterPro" id="IPR018000">
    <property type="entry name" value="Neurotransmitter_ion_chnl_CS"/>
</dbReference>
<evidence type="ECO:0000256" key="13">
    <source>
        <dbReference type="ARBA" id="ARBA00023257"/>
    </source>
</evidence>
<dbReference type="InterPro" id="IPR006201">
    <property type="entry name" value="Neur_channel"/>
</dbReference>
<organism evidence="21 22">
    <name type="scientific">Fragariocoptes setiger</name>
    <dbReference type="NCBI Taxonomy" id="1670756"/>
    <lineage>
        <taxon>Eukaryota</taxon>
        <taxon>Metazoa</taxon>
        <taxon>Ecdysozoa</taxon>
        <taxon>Arthropoda</taxon>
        <taxon>Chelicerata</taxon>
        <taxon>Arachnida</taxon>
        <taxon>Acari</taxon>
        <taxon>Acariformes</taxon>
        <taxon>Trombidiformes</taxon>
        <taxon>Prostigmata</taxon>
        <taxon>Eupodina</taxon>
        <taxon>Eriophyoidea</taxon>
        <taxon>Phytoptidae</taxon>
        <taxon>Fragariocoptes</taxon>
    </lineage>
</organism>
<dbReference type="Proteomes" id="UP000825002">
    <property type="component" value="Unassembled WGS sequence"/>
</dbReference>
<feature type="transmembrane region" description="Helical" evidence="17">
    <location>
        <begin position="406"/>
        <end position="429"/>
    </location>
</feature>
<comment type="caution">
    <text evidence="21">The sequence shown here is derived from an EMBL/GenBank/DDBJ whole genome shotgun (WGS) entry which is preliminary data.</text>
</comment>
<evidence type="ECO:0000256" key="18">
    <source>
        <dbReference type="SAM" id="MobiDB-lite"/>
    </source>
</evidence>
<dbReference type="PRINTS" id="PR00254">
    <property type="entry name" value="NICOTINICR"/>
</dbReference>
<keyword evidence="11" id="KW-0675">Receptor</keyword>
<evidence type="ECO:0000259" key="19">
    <source>
        <dbReference type="Pfam" id="PF02931"/>
    </source>
</evidence>